<keyword evidence="3" id="KW-0282">Flagellum</keyword>
<feature type="transmembrane region" description="Helical" evidence="1">
    <location>
        <begin position="339"/>
        <end position="359"/>
    </location>
</feature>
<sequence length="512" mass="53277">MKFSDASASVRTVLLSRPASVLPLFLAGASINLMAQTFPIVGLVLAFLLLAGTGRLDAVFAAFRRSDLNGIETNPAAVERLRDAIMGAFTPEVIVILVASVLCSLVVVFVARALVGAGQVHAVMRTLRNERASATDGDVATVPLPTPLRTERAIGAGVAGASRDGTRFILLSLARLFTYFLVFVAFGVAEVAVTSGGTVTAVLGSLVLALVLFVVLLAVYLLFLFVPQAIVIDDVGVRGGLRRSGSFVRHHKARVAGYIVVVVASFGVFGVVTAGLSFLGVSRVAALLLFFGVLPALGVLKTALYIDSESAVSNGRGSVRGAFGRGIHELRTFLVRRPLLVLGALSLFAVGGVGGWLAVQPFTLESVRPDVTSNVFGSFPIDVFVKLAANNWFVSIAAAFAGLGFGVPTLVALLFNGAVVGAVIGLLPDPTFALALILPHGIIEIPGLSVAGALGLHLGGVAWSYVRGRSSADAVASELVRAYYVLLGLLPVFVVAAFIEAFVTWWVASAVV</sequence>
<dbReference type="Pfam" id="PF01944">
    <property type="entry name" value="SpoIIM"/>
    <property type="match status" value="1"/>
</dbReference>
<keyword evidence="1" id="KW-0472">Membrane</keyword>
<feature type="transmembrane region" description="Helical" evidence="1">
    <location>
        <begin position="21"/>
        <end position="50"/>
    </location>
</feature>
<dbReference type="PATRIC" id="fig|797209.4.peg.766"/>
<feature type="transmembrane region" description="Helical" evidence="1">
    <location>
        <begin position="448"/>
        <end position="466"/>
    </location>
</feature>
<dbReference type="PANTHER" id="PTHR35337:SF1">
    <property type="entry name" value="SLR1478 PROTEIN"/>
    <property type="match status" value="1"/>
</dbReference>
<dbReference type="PANTHER" id="PTHR35337">
    <property type="entry name" value="SLR1478 PROTEIN"/>
    <property type="match status" value="1"/>
</dbReference>
<dbReference type="Proteomes" id="UP000003751">
    <property type="component" value="Unassembled WGS sequence"/>
</dbReference>
<evidence type="ECO:0000259" key="2">
    <source>
        <dbReference type="Pfam" id="PF25231"/>
    </source>
</evidence>
<reference evidence="4" key="3">
    <citation type="submission" date="2016-11" db="EMBL/GenBank/DDBJ databases">
        <authorList>
            <person name="Jaros S."/>
            <person name="Januszkiewicz K."/>
            <person name="Wedrychowicz H."/>
        </authorList>
    </citation>
    <scope>NUCLEOTIDE SEQUENCE [LARGE SCALE GENOMIC DNA]</scope>
    <source>
        <strain evidence="4">DX253</strain>
    </source>
</reference>
<dbReference type="STRING" id="797209.GCA_000376445_03699"/>
<dbReference type="EMBL" id="AEMG01000003">
    <property type="protein sequence ID" value="EFW93523.1"/>
    <property type="molecule type" value="Genomic_DNA"/>
</dbReference>
<feature type="transmembrane region" description="Helical" evidence="1">
    <location>
        <begin position="168"/>
        <end position="189"/>
    </location>
</feature>
<feature type="domain" description="DUF7847" evidence="2">
    <location>
        <begin position="163"/>
        <end position="285"/>
    </location>
</feature>
<dbReference type="InterPro" id="IPR057169">
    <property type="entry name" value="DUF7847"/>
</dbReference>
<dbReference type="Proteomes" id="UP000184203">
    <property type="component" value="Unassembled WGS sequence"/>
</dbReference>
<feature type="transmembrane region" description="Helical" evidence="1">
    <location>
        <begin position="253"/>
        <end position="278"/>
    </location>
</feature>
<evidence type="ECO:0000313" key="6">
    <source>
        <dbReference type="Proteomes" id="UP000184203"/>
    </source>
</evidence>
<dbReference type="EMBL" id="FRAN01000005">
    <property type="protein sequence ID" value="SHL21393.1"/>
    <property type="molecule type" value="Genomic_DNA"/>
</dbReference>
<keyword evidence="1" id="KW-1133">Transmembrane helix</keyword>
<evidence type="ECO:0000313" key="5">
    <source>
        <dbReference type="Proteomes" id="UP000003751"/>
    </source>
</evidence>
<organism evidence="3 5">
    <name type="scientific">Haladaptatus paucihalophilus DX253</name>
    <dbReference type="NCBI Taxonomy" id="797209"/>
    <lineage>
        <taxon>Archaea</taxon>
        <taxon>Methanobacteriati</taxon>
        <taxon>Methanobacteriota</taxon>
        <taxon>Stenosarchaea group</taxon>
        <taxon>Halobacteria</taxon>
        <taxon>Halobacteriales</taxon>
        <taxon>Haladaptataceae</taxon>
        <taxon>Haladaptatus</taxon>
    </lineage>
</organism>
<proteinExistence type="predicted"/>
<feature type="transmembrane region" description="Helical" evidence="1">
    <location>
        <begin position="93"/>
        <end position="115"/>
    </location>
</feature>
<evidence type="ECO:0000313" key="3">
    <source>
        <dbReference type="EMBL" id="EFW93523.1"/>
    </source>
</evidence>
<dbReference type="eggNOG" id="arCOG01994">
    <property type="taxonomic scope" value="Archaea"/>
</dbReference>
<keyword evidence="6" id="KW-1185">Reference proteome</keyword>
<dbReference type="Pfam" id="PF25231">
    <property type="entry name" value="DUF7847"/>
    <property type="match status" value="1"/>
</dbReference>
<feature type="transmembrane region" description="Helical" evidence="1">
    <location>
        <begin position="392"/>
        <end position="415"/>
    </location>
</feature>
<evidence type="ECO:0000256" key="1">
    <source>
        <dbReference type="SAM" id="Phobius"/>
    </source>
</evidence>
<dbReference type="AlphaFoldDB" id="E7QPS0"/>
<keyword evidence="3" id="KW-0966">Cell projection</keyword>
<keyword evidence="1" id="KW-0812">Transmembrane</keyword>
<dbReference type="OrthoDB" id="86288at2157"/>
<feature type="transmembrane region" description="Helical" evidence="1">
    <location>
        <begin position="284"/>
        <end position="306"/>
    </location>
</feature>
<feature type="transmembrane region" description="Helical" evidence="1">
    <location>
        <begin position="201"/>
        <end position="232"/>
    </location>
</feature>
<evidence type="ECO:0000313" key="4">
    <source>
        <dbReference type="EMBL" id="SHL21393.1"/>
    </source>
</evidence>
<dbReference type="RefSeq" id="WP_007977213.1">
    <property type="nucleotide sequence ID" value="NZ_AEMG01000003.1"/>
</dbReference>
<reference evidence="3 5" key="1">
    <citation type="journal article" date="2014" name="ISME J.">
        <title>Trehalose/2-sulfotrehalose biosynthesis and glycine-betaine uptake are widely spread mechanisms for osmoadaptation in the Halobacteriales.</title>
        <authorList>
            <person name="Youssef N.H."/>
            <person name="Savage-Ashlock K.N."/>
            <person name="McCully A.L."/>
            <person name="Luedtke B."/>
            <person name="Shaw E.I."/>
            <person name="Hoff W.D."/>
            <person name="Elshahed M.S."/>
        </authorList>
    </citation>
    <scope>NUCLEOTIDE SEQUENCE [LARGE SCALE GENOMIC DNA]</scope>
    <source>
        <strain evidence="3 5">DX253</strain>
    </source>
</reference>
<feature type="transmembrane region" description="Helical" evidence="1">
    <location>
        <begin position="422"/>
        <end position="442"/>
    </location>
</feature>
<feature type="transmembrane region" description="Helical" evidence="1">
    <location>
        <begin position="482"/>
        <end position="508"/>
    </location>
</feature>
<accession>E7QPS0</accession>
<protein>
    <submittedName>
        <fullName evidence="3">Flagella cluster protein ( integral membrane protein)</fullName>
    </submittedName>
</protein>
<dbReference type="InterPro" id="IPR002798">
    <property type="entry name" value="SpoIIM-like"/>
</dbReference>
<gene>
    <name evidence="4" type="ORF">SAMN05444342_3292</name>
    <name evidence="3" type="ORF">ZOD2009_03892</name>
</gene>
<keyword evidence="3" id="KW-0969">Cilium</keyword>
<reference evidence="6" key="2">
    <citation type="submission" date="2016-11" db="EMBL/GenBank/DDBJ databases">
        <authorList>
            <person name="Varghese N."/>
            <person name="Submissions S."/>
        </authorList>
    </citation>
    <scope>NUCLEOTIDE SEQUENCE [LARGE SCALE GENOMIC DNA]</scope>
    <source>
        <strain evidence="6">DX253</strain>
    </source>
</reference>
<name>E7QPS0_HALPU</name>